<protein>
    <submittedName>
        <fullName evidence="1">Uncharacterized protein</fullName>
    </submittedName>
</protein>
<gene>
    <name evidence="1" type="ORF">PHACADRAFT_186405</name>
</gene>
<dbReference type="HOGENOM" id="CLU_1448201_0_0_1"/>
<evidence type="ECO:0000313" key="2">
    <source>
        <dbReference type="Proteomes" id="UP000008370"/>
    </source>
</evidence>
<dbReference type="EMBL" id="JH930475">
    <property type="protein sequence ID" value="EKM52214.1"/>
    <property type="molecule type" value="Genomic_DNA"/>
</dbReference>
<accession>K5W006</accession>
<organism evidence="1 2">
    <name type="scientific">Phanerochaete carnosa (strain HHB-10118-sp)</name>
    <name type="common">White-rot fungus</name>
    <name type="synonym">Peniophora carnosa</name>
    <dbReference type="NCBI Taxonomy" id="650164"/>
    <lineage>
        <taxon>Eukaryota</taxon>
        <taxon>Fungi</taxon>
        <taxon>Dikarya</taxon>
        <taxon>Basidiomycota</taxon>
        <taxon>Agaricomycotina</taxon>
        <taxon>Agaricomycetes</taxon>
        <taxon>Polyporales</taxon>
        <taxon>Phanerochaetaceae</taxon>
        <taxon>Phanerochaete</taxon>
    </lineage>
</organism>
<reference evidence="1 2" key="1">
    <citation type="journal article" date="2012" name="BMC Genomics">
        <title>Comparative genomics of the white-rot fungi, Phanerochaete carnosa and P. chrysosporium, to elucidate the genetic basis of the distinct wood types they colonize.</title>
        <authorList>
            <person name="Suzuki H."/>
            <person name="MacDonald J."/>
            <person name="Syed K."/>
            <person name="Salamov A."/>
            <person name="Hori C."/>
            <person name="Aerts A."/>
            <person name="Henrissat B."/>
            <person name="Wiebenga A."/>
            <person name="vanKuyk P.A."/>
            <person name="Barry K."/>
            <person name="Lindquist E."/>
            <person name="LaButti K."/>
            <person name="Lapidus A."/>
            <person name="Lucas S."/>
            <person name="Coutinho P."/>
            <person name="Gong Y."/>
            <person name="Samejima M."/>
            <person name="Mahadevan R."/>
            <person name="Abou-Zaid M."/>
            <person name="de Vries R.P."/>
            <person name="Igarashi K."/>
            <person name="Yadav J.S."/>
            <person name="Grigoriev I.V."/>
            <person name="Master E.R."/>
        </authorList>
    </citation>
    <scope>NUCLEOTIDE SEQUENCE [LARGE SCALE GENOMIC DNA]</scope>
    <source>
        <strain evidence="1 2">HHB-10118-sp</strain>
    </source>
</reference>
<dbReference type="InParanoid" id="K5W006"/>
<dbReference type="RefSeq" id="XP_007398571.1">
    <property type="nucleotide sequence ID" value="XM_007398509.1"/>
</dbReference>
<dbReference type="KEGG" id="pco:PHACADRAFT_186405"/>
<sequence>MRALSACAHLDRVKAMPGSAWVVSYTWFGNTNTRWASFARWTVSARPLYGAPVVIRQNQGPGYRRSKPQKAAAWYENIASLFDEYFIDVESFRIYAGTLSEVIDLREACIGLPERTYSESSYHSQRLAQFRPSFGISRVRQTISCWLISHSIIITDSRSTSPYLEAVRQARPVEIAGNALVHLAATS</sequence>
<dbReference type="Proteomes" id="UP000008370">
    <property type="component" value="Unassembled WGS sequence"/>
</dbReference>
<name>K5W006_PHACS</name>
<proteinExistence type="predicted"/>
<keyword evidence="2" id="KW-1185">Reference proteome</keyword>
<dbReference type="AlphaFoldDB" id="K5W006"/>
<evidence type="ECO:0000313" key="1">
    <source>
        <dbReference type="EMBL" id="EKM52214.1"/>
    </source>
</evidence>
<dbReference type="GeneID" id="18910348"/>